<dbReference type="PROSITE" id="PS51203">
    <property type="entry name" value="CS"/>
    <property type="match status" value="1"/>
</dbReference>
<organism evidence="6 7">
    <name type="scientific">Pythium oligandrum</name>
    <name type="common">Mycoparasitic fungus</name>
    <dbReference type="NCBI Taxonomy" id="41045"/>
    <lineage>
        <taxon>Eukaryota</taxon>
        <taxon>Sar</taxon>
        <taxon>Stramenopiles</taxon>
        <taxon>Oomycota</taxon>
        <taxon>Peronosporomycetes</taxon>
        <taxon>Pythiales</taxon>
        <taxon>Pythiaceae</taxon>
        <taxon>Pythium</taxon>
    </lineage>
</organism>
<dbReference type="AlphaFoldDB" id="A0A8K1FJ23"/>
<dbReference type="InterPro" id="IPR011990">
    <property type="entry name" value="TPR-like_helical_dom_sf"/>
</dbReference>
<dbReference type="InterPro" id="IPR019734">
    <property type="entry name" value="TPR_rpt"/>
</dbReference>
<keyword evidence="7" id="KW-1185">Reference proteome</keyword>
<dbReference type="EMBL" id="SPLM01000073">
    <property type="protein sequence ID" value="TMW62669.1"/>
    <property type="molecule type" value="Genomic_DNA"/>
</dbReference>
<reference evidence="6" key="1">
    <citation type="submission" date="2019-03" db="EMBL/GenBank/DDBJ databases">
        <title>Long read genome sequence of the mycoparasitic Pythium oligandrum ATCC 38472 isolated from sugarbeet rhizosphere.</title>
        <authorList>
            <person name="Gaulin E."/>
        </authorList>
    </citation>
    <scope>NUCLEOTIDE SEQUENCE</scope>
    <source>
        <strain evidence="6">ATCC 38472_TT</strain>
    </source>
</reference>
<dbReference type="Gene3D" id="1.25.40.10">
    <property type="entry name" value="Tetratricopeptide repeat domain"/>
    <property type="match status" value="1"/>
</dbReference>
<dbReference type="InterPro" id="IPR008978">
    <property type="entry name" value="HSP20-like_chaperone"/>
</dbReference>
<feature type="repeat" description="TPR" evidence="2">
    <location>
        <begin position="34"/>
        <end position="67"/>
    </location>
</feature>
<dbReference type="InterPro" id="IPR044563">
    <property type="entry name" value="Sgt1-like"/>
</dbReference>
<dbReference type="InterPro" id="IPR007052">
    <property type="entry name" value="CS_dom"/>
</dbReference>
<evidence type="ECO:0000256" key="3">
    <source>
        <dbReference type="SAM" id="MobiDB-lite"/>
    </source>
</evidence>
<dbReference type="PROSITE" id="PS51048">
    <property type="entry name" value="SGS"/>
    <property type="match status" value="1"/>
</dbReference>
<accession>A0A8K1FJ23</accession>
<dbReference type="CDD" id="cd06466">
    <property type="entry name" value="p23_CS_SGT1_like"/>
    <property type="match status" value="1"/>
</dbReference>
<comment type="similarity">
    <text evidence="1">Belongs to the SGT1 family.</text>
</comment>
<evidence type="ECO:0000313" key="6">
    <source>
        <dbReference type="EMBL" id="TMW62669.1"/>
    </source>
</evidence>
<evidence type="ECO:0000313" key="7">
    <source>
        <dbReference type="Proteomes" id="UP000794436"/>
    </source>
</evidence>
<evidence type="ECO:0000259" key="4">
    <source>
        <dbReference type="PROSITE" id="PS51048"/>
    </source>
</evidence>
<keyword evidence="2" id="KW-0802">TPR repeat</keyword>
<dbReference type="PROSITE" id="PS50005">
    <property type="entry name" value="TPR"/>
    <property type="match status" value="1"/>
</dbReference>
<dbReference type="PANTHER" id="PTHR45862">
    <property type="entry name" value="PROTEIN SGT1 HOMOLOG"/>
    <property type="match status" value="1"/>
</dbReference>
<dbReference type="InterPro" id="IPR007699">
    <property type="entry name" value="SGS_dom"/>
</dbReference>
<evidence type="ECO:0000256" key="1">
    <source>
        <dbReference type="ARBA" id="ARBA00008509"/>
    </source>
</evidence>
<dbReference type="Proteomes" id="UP000794436">
    <property type="component" value="Unassembled WGS sequence"/>
</dbReference>
<comment type="caution">
    <text evidence="6">The sequence shown here is derived from an EMBL/GenBank/DDBJ whole genome shotgun (WGS) entry which is preliminary data.</text>
</comment>
<dbReference type="SUPFAM" id="SSF49764">
    <property type="entry name" value="HSP20-like chaperones"/>
    <property type="match status" value="1"/>
</dbReference>
<dbReference type="GO" id="GO:0051087">
    <property type="term" value="F:protein-folding chaperone binding"/>
    <property type="evidence" value="ECO:0007669"/>
    <property type="project" value="InterPro"/>
</dbReference>
<feature type="domain" description="CS" evidence="5">
    <location>
        <begin position="155"/>
        <end position="244"/>
    </location>
</feature>
<feature type="domain" description="SGS" evidence="4">
    <location>
        <begin position="268"/>
        <end position="360"/>
    </location>
</feature>
<dbReference type="Pfam" id="PF13431">
    <property type="entry name" value="TPR_17"/>
    <property type="match status" value="1"/>
</dbReference>
<proteinExistence type="inferred from homology"/>
<feature type="region of interest" description="Disordered" evidence="3">
    <location>
        <begin position="341"/>
        <end position="360"/>
    </location>
</feature>
<evidence type="ECO:0000256" key="2">
    <source>
        <dbReference type="PROSITE-ProRule" id="PRU00339"/>
    </source>
</evidence>
<evidence type="ECO:0000259" key="5">
    <source>
        <dbReference type="PROSITE" id="PS51203"/>
    </source>
</evidence>
<dbReference type="SUPFAM" id="SSF48452">
    <property type="entry name" value="TPR-like"/>
    <property type="match status" value="1"/>
</dbReference>
<dbReference type="Pfam" id="PF05002">
    <property type="entry name" value="SGS"/>
    <property type="match status" value="1"/>
</dbReference>
<dbReference type="SMART" id="SM00028">
    <property type="entry name" value="TPR"/>
    <property type="match status" value="3"/>
</dbReference>
<protein>
    <submittedName>
        <fullName evidence="6">Uncharacterized protein</fullName>
    </submittedName>
</protein>
<sequence length="360" mass="40347">MEFKHQANALFVDEAYTEAIAAYTKAIAASPTDADALAKRAAAYLQVNQPKEAIADADKAMQLDPKLVLAFLRKGVAHFELEEYSLAKKAFAAGKKVVEAKEEALLKRFQTWIRKCDAELDSDDEVDMADAVPSAAPVVPTPAPVAAPARTPVQKPSIRHEWYQSNSHVTISVFQKNLNQDDVVADITPKQLAVKVRVNGEFVEALNKALFDEVDVDGSSWKIIGPKVEVRLKKKVQTHWDQLDEAVYKTGSKVITGPAAVYEEKKPEVPRPYASHRDWNQIERAVGEELESEKPEGEEAMQKLFRDIYSKADEDTRRAMIKSFQTSGGTVLSTNWKEVQEKDYEKERTAPEGMEWKKWG</sequence>
<dbReference type="OrthoDB" id="1898560at2759"/>
<dbReference type="Gene3D" id="2.60.40.790">
    <property type="match status" value="1"/>
</dbReference>
<dbReference type="Pfam" id="PF04969">
    <property type="entry name" value="CS"/>
    <property type="match status" value="1"/>
</dbReference>
<name>A0A8K1FJ23_PYTOL</name>
<gene>
    <name evidence="6" type="ORF">Poli38472_005287</name>
</gene>